<proteinExistence type="predicted"/>
<name>A0A419SMM4_9BACL</name>
<accession>A0A419SMM4</accession>
<keyword evidence="1" id="KW-0472">Membrane</keyword>
<feature type="transmembrane region" description="Helical" evidence="1">
    <location>
        <begin position="209"/>
        <end position="231"/>
    </location>
</feature>
<dbReference type="RefSeq" id="WP_120188213.1">
    <property type="nucleotide sequence ID" value="NZ_MCHY01000006.1"/>
</dbReference>
<gene>
    <name evidence="2" type="ORF">BEP19_00955</name>
</gene>
<keyword evidence="3" id="KW-1185">Reference proteome</keyword>
<feature type="transmembrane region" description="Helical" evidence="1">
    <location>
        <begin position="116"/>
        <end position="145"/>
    </location>
</feature>
<dbReference type="Proteomes" id="UP000284219">
    <property type="component" value="Unassembled WGS sequence"/>
</dbReference>
<organism evidence="2 3">
    <name type="scientific">Ammoniphilus oxalaticus</name>
    <dbReference type="NCBI Taxonomy" id="66863"/>
    <lineage>
        <taxon>Bacteria</taxon>
        <taxon>Bacillati</taxon>
        <taxon>Bacillota</taxon>
        <taxon>Bacilli</taxon>
        <taxon>Bacillales</taxon>
        <taxon>Paenibacillaceae</taxon>
        <taxon>Aneurinibacillus group</taxon>
        <taxon>Ammoniphilus</taxon>
    </lineage>
</organism>
<evidence type="ECO:0000313" key="3">
    <source>
        <dbReference type="Proteomes" id="UP000284219"/>
    </source>
</evidence>
<dbReference type="EMBL" id="MCHY01000006">
    <property type="protein sequence ID" value="RKD25544.1"/>
    <property type="molecule type" value="Genomic_DNA"/>
</dbReference>
<keyword evidence="1" id="KW-1133">Transmembrane helix</keyword>
<feature type="transmembrane region" description="Helical" evidence="1">
    <location>
        <begin position="292"/>
        <end position="315"/>
    </location>
</feature>
<evidence type="ECO:0000256" key="1">
    <source>
        <dbReference type="SAM" id="Phobius"/>
    </source>
</evidence>
<dbReference type="OrthoDB" id="9800627at2"/>
<dbReference type="AlphaFoldDB" id="A0A419SMM4"/>
<comment type="caution">
    <text evidence="2">The sequence shown here is derived from an EMBL/GenBank/DDBJ whole genome shotgun (WGS) entry which is preliminary data.</text>
</comment>
<keyword evidence="1" id="KW-0812">Transmembrane</keyword>
<reference evidence="2 3" key="1">
    <citation type="submission" date="2016-08" db="EMBL/GenBank/DDBJ databases">
        <title>Novel Firmicute Genomes.</title>
        <authorList>
            <person name="Poppleton D.I."/>
            <person name="Gribaldo S."/>
        </authorList>
    </citation>
    <scope>NUCLEOTIDE SEQUENCE [LARGE SCALE GENOMIC DNA]</scope>
    <source>
        <strain evidence="2 3">RAOx-1</strain>
    </source>
</reference>
<feature type="transmembrane region" description="Helical" evidence="1">
    <location>
        <begin position="335"/>
        <end position="355"/>
    </location>
</feature>
<protein>
    <submittedName>
        <fullName evidence="2">Uncharacterized protein</fullName>
    </submittedName>
</protein>
<feature type="transmembrane region" description="Helical" evidence="1">
    <location>
        <begin position="237"/>
        <end position="257"/>
    </location>
</feature>
<evidence type="ECO:0000313" key="2">
    <source>
        <dbReference type="EMBL" id="RKD25544.1"/>
    </source>
</evidence>
<sequence>MNNLLAIDRPTFQIGKMNADRFWLQCPDGRMLQIDADTKETLERLANDEAISAVSDIVGVEEEDILALLDRIGLDERSPFALIDNNTAKKEVLPAQATLQNSEQDLILHPWLGQRWFAIAIGLVLASSILAAALFLVTTPFVFIIGLKEQWIVAGLLTVSVLLHEVGHLFTMPRNQHLLISAQWSGPIPLLNIICNEAWKLSKWQRMRINLAGFVADVIVCGLAALIGLVVGSTAPWVWTFLFVHMIRMVFALWPLLPGDGYWVLVDLFDQPNLWAKATTQLKQREISWLSVYALGRYAFLGLIWFLYAYIIYFWGSNLIGRSFDEISQFILYPAPLLISLNMIYIFYSFLRLVFYRKVTMGHLKENE</sequence>